<keyword evidence="6" id="KW-0346">Stress response</keyword>
<evidence type="ECO:0000313" key="8">
    <source>
        <dbReference type="Proteomes" id="UP001596481"/>
    </source>
</evidence>
<organism evidence="7 8">
    <name type="scientific">Haloferax namakaokahaiae</name>
    <dbReference type="NCBI Taxonomy" id="1748331"/>
    <lineage>
        <taxon>Archaea</taxon>
        <taxon>Methanobacteriati</taxon>
        <taxon>Methanobacteriota</taxon>
        <taxon>Stenosarchaea group</taxon>
        <taxon>Halobacteria</taxon>
        <taxon>Halobacteriales</taxon>
        <taxon>Haloferacaceae</taxon>
        <taxon>Haloferax</taxon>
    </lineage>
</organism>
<dbReference type="Pfam" id="PF07927">
    <property type="entry name" value="HicA_toxin"/>
    <property type="match status" value="1"/>
</dbReference>
<keyword evidence="2" id="KW-0540">Nuclease</keyword>
<protein>
    <submittedName>
        <fullName evidence="7">Type II toxin-antitoxin system HicA family toxin</fullName>
    </submittedName>
</protein>
<dbReference type="AlphaFoldDB" id="A0ABD5ZCC6"/>
<dbReference type="Gene3D" id="3.30.920.30">
    <property type="entry name" value="Hypothetical protein"/>
    <property type="match status" value="1"/>
</dbReference>
<proteinExistence type="predicted"/>
<dbReference type="RefSeq" id="WP_390222146.1">
    <property type="nucleotide sequence ID" value="NZ_JBHTAA010000001.1"/>
</dbReference>
<gene>
    <name evidence="7" type="ORF">ACFQJC_04980</name>
</gene>
<dbReference type="GO" id="GO:0004519">
    <property type="term" value="F:endonuclease activity"/>
    <property type="evidence" value="ECO:0007669"/>
    <property type="project" value="UniProtKB-KW"/>
</dbReference>
<evidence type="ECO:0000313" key="7">
    <source>
        <dbReference type="EMBL" id="MFC7202859.1"/>
    </source>
</evidence>
<comment type="caution">
    <text evidence="7">The sequence shown here is derived from an EMBL/GenBank/DDBJ whole genome shotgun (WGS) entry which is preliminary data.</text>
</comment>
<dbReference type="Proteomes" id="UP001596481">
    <property type="component" value="Unassembled WGS sequence"/>
</dbReference>
<evidence type="ECO:0000256" key="2">
    <source>
        <dbReference type="ARBA" id="ARBA00022722"/>
    </source>
</evidence>
<evidence type="ECO:0000256" key="6">
    <source>
        <dbReference type="ARBA" id="ARBA00023016"/>
    </source>
</evidence>
<keyword evidence="8" id="KW-1185">Reference proteome</keyword>
<accession>A0ABD5ZCC6</accession>
<evidence type="ECO:0000256" key="5">
    <source>
        <dbReference type="ARBA" id="ARBA00022884"/>
    </source>
</evidence>
<keyword evidence="1" id="KW-1277">Toxin-antitoxin system</keyword>
<sequence>MSDIRANGSSLTTVESLVHVTRPANRRVPEHQPRLLGSTVGDHYILKCYPPDDHDTDPRTVVVPRHGELDTGTLKSIGEQAGMKDFTRFKAWIARNR</sequence>
<evidence type="ECO:0000256" key="1">
    <source>
        <dbReference type="ARBA" id="ARBA00022649"/>
    </source>
</evidence>
<keyword evidence="4" id="KW-0378">Hydrolase</keyword>
<keyword evidence="3" id="KW-0255">Endonuclease</keyword>
<dbReference type="InterPro" id="IPR012933">
    <property type="entry name" value="HicA_mRNA_interferase"/>
</dbReference>
<evidence type="ECO:0000256" key="4">
    <source>
        <dbReference type="ARBA" id="ARBA00022801"/>
    </source>
</evidence>
<evidence type="ECO:0000256" key="3">
    <source>
        <dbReference type="ARBA" id="ARBA00022759"/>
    </source>
</evidence>
<dbReference type="GO" id="GO:0003723">
    <property type="term" value="F:RNA binding"/>
    <property type="evidence" value="ECO:0007669"/>
    <property type="project" value="UniProtKB-KW"/>
</dbReference>
<dbReference type="GO" id="GO:0016787">
    <property type="term" value="F:hydrolase activity"/>
    <property type="evidence" value="ECO:0007669"/>
    <property type="project" value="UniProtKB-KW"/>
</dbReference>
<keyword evidence="5" id="KW-0694">RNA-binding</keyword>
<reference evidence="7 8" key="1">
    <citation type="journal article" date="2019" name="Int. J. Syst. Evol. Microbiol.">
        <title>The Global Catalogue of Microorganisms (GCM) 10K type strain sequencing project: providing services to taxonomists for standard genome sequencing and annotation.</title>
        <authorList>
            <consortium name="The Broad Institute Genomics Platform"/>
            <consortium name="The Broad Institute Genome Sequencing Center for Infectious Disease"/>
            <person name="Wu L."/>
            <person name="Ma J."/>
        </authorList>
    </citation>
    <scope>NUCLEOTIDE SEQUENCE [LARGE SCALE GENOMIC DNA]</scope>
    <source>
        <strain evidence="7 8">DSM 29988</strain>
    </source>
</reference>
<dbReference type="InterPro" id="IPR038570">
    <property type="entry name" value="HicA_sf"/>
</dbReference>
<name>A0ABD5ZCC6_9EURY</name>
<dbReference type="SUPFAM" id="SSF54786">
    <property type="entry name" value="YcfA/nrd intein domain"/>
    <property type="match status" value="1"/>
</dbReference>
<dbReference type="EMBL" id="JBHTAA010000001">
    <property type="protein sequence ID" value="MFC7202859.1"/>
    <property type="molecule type" value="Genomic_DNA"/>
</dbReference>